<dbReference type="PANTHER" id="PTHR21505:SF8">
    <property type="entry name" value="DPT-YFP REPRESSOR BY OVEREXPRESSION, ISOFORM D-RELATED"/>
    <property type="match status" value="1"/>
</dbReference>
<dbReference type="PROSITE" id="PS51029">
    <property type="entry name" value="MADF"/>
    <property type="match status" value="1"/>
</dbReference>
<feature type="domain" description="MADF" evidence="1">
    <location>
        <begin position="38"/>
        <end position="123"/>
    </location>
</feature>
<sequence>MCHTYVLCMKGKKGTEVTSVQNEAKTNNKFKDPEFLTPFIEKYREMRNLWEVTPPQYYIKPVRKATLEGLLALVQTFIPEATLEILERKIGILRNMYRRKHKKKQTSLRLGASADDVYVPRLW</sequence>
<accession>A0A2G9QJT8</accession>
<keyword evidence="3" id="KW-1185">Reference proteome</keyword>
<dbReference type="OrthoDB" id="6152242at2759"/>
<reference evidence="3" key="1">
    <citation type="journal article" date="2017" name="Nat. Commun.">
        <title>The North American bullfrog draft genome provides insight into hormonal regulation of long noncoding RNA.</title>
        <authorList>
            <person name="Hammond S.A."/>
            <person name="Warren R.L."/>
            <person name="Vandervalk B.P."/>
            <person name="Kucuk E."/>
            <person name="Khan H."/>
            <person name="Gibb E.A."/>
            <person name="Pandoh P."/>
            <person name="Kirk H."/>
            <person name="Zhao Y."/>
            <person name="Jones M."/>
            <person name="Mungall A.J."/>
            <person name="Coope R."/>
            <person name="Pleasance S."/>
            <person name="Moore R.A."/>
            <person name="Holt R.A."/>
            <person name="Round J.M."/>
            <person name="Ohora S."/>
            <person name="Walle B.V."/>
            <person name="Veldhoen N."/>
            <person name="Helbing C.C."/>
            <person name="Birol I."/>
        </authorList>
    </citation>
    <scope>NUCLEOTIDE SEQUENCE [LARGE SCALE GENOMIC DNA]</scope>
</reference>
<dbReference type="Proteomes" id="UP000228934">
    <property type="component" value="Unassembled WGS sequence"/>
</dbReference>
<gene>
    <name evidence="2" type="ORF">AB205_0186630</name>
</gene>
<dbReference type="InterPro" id="IPR006578">
    <property type="entry name" value="MADF-dom"/>
</dbReference>
<dbReference type="Pfam" id="PF10545">
    <property type="entry name" value="MADF_DNA_bdg"/>
    <property type="match status" value="1"/>
</dbReference>
<evidence type="ECO:0000259" key="1">
    <source>
        <dbReference type="PROSITE" id="PS51029"/>
    </source>
</evidence>
<name>A0A2G9QJT8_AQUCT</name>
<dbReference type="AlphaFoldDB" id="A0A2G9QJT8"/>
<evidence type="ECO:0000313" key="2">
    <source>
        <dbReference type="EMBL" id="PIO15880.1"/>
    </source>
</evidence>
<protein>
    <recommendedName>
        <fullName evidence="1">MADF domain-containing protein</fullName>
    </recommendedName>
</protein>
<proteinExistence type="predicted"/>
<organism evidence="2 3">
    <name type="scientific">Aquarana catesbeiana</name>
    <name type="common">American bullfrog</name>
    <name type="synonym">Rana catesbeiana</name>
    <dbReference type="NCBI Taxonomy" id="8400"/>
    <lineage>
        <taxon>Eukaryota</taxon>
        <taxon>Metazoa</taxon>
        <taxon>Chordata</taxon>
        <taxon>Craniata</taxon>
        <taxon>Vertebrata</taxon>
        <taxon>Euteleostomi</taxon>
        <taxon>Amphibia</taxon>
        <taxon>Batrachia</taxon>
        <taxon>Anura</taxon>
        <taxon>Neobatrachia</taxon>
        <taxon>Ranoidea</taxon>
        <taxon>Ranidae</taxon>
        <taxon>Aquarana</taxon>
    </lineage>
</organism>
<dbReference type="EMBL" id="KV965541">
    <property type="protein sequence ID" value="PIO15880.1"/>
    <property type="molecule type" value="Genomic_DNA"/>
</dbReference>
<dbReference type="PANTHER" id="PTHR21505">
    <property type="entry name" value="MADF DOMAIN-CONTAINING PROTEIN-RELATED"/>
    <property type="match status" value="1"/>
</dbReference>
<evidence type="ECO:0000313" key="3">
    <source>
        <dbReference type="Proteomes" id="UP000228934"/>
    </source>
</evidence>